<dbReference type="KEGG" id="glt:GlitD10_1907"/>
<feature type="domain" description="Nif11" evidence="1">
    <location>
        <begin position="1"/>
        <end position="51"/>
    </location>
</feature>
<dbReference type="RefSeq" id="WP_071454707.1">
    <property type="nucleotide sequence ID" value="NZ_CP017675.1"/>
</dbReference>
<reference evidence="2 3" key="1">
    <citation type="submission" date="2016-10" db="EMBL/GenBank/DDBJ databases">
        <title>Description of Gloeomargarita lithophora gen. nov., sp. nov., a thylakoid-bearing basal-branching cyanobacterium with intracellular carbonates, and proposal for Gloeomargaritales ord. nov.</title>
        <authorList>
            <person name="Moreira D."/>
            <person name="Tavera R."/>
            <person name="Benzerara K."/>
            <person name="Skouri-Panet F."/>
            <person name="Couradeau E."/>
            <person name="Gerard E."/>
            <person name="Loussert C."/>
            <person name="Novelo E."/>
            <person name="Zivanovic Y."/>
            <person name="Lopez-Garcia P."/>
        </authorList>
    </citation>
    <scope>NUCLEOTIDE SEQUENCE [LARGE SCALE GENOMIC DNA]</scope>
    <source>
        <strain evidence="2 3">D10</strain>
    </source>
</reference>
<dbReference type="Proteomes" id="UP000180235">
    <property type="component" value="Chromosome"/>
</dbReference>
<evidence type="ECO:0000259" key="1">
    <source>
        <dbReference type="Pfam" id="PF07862"/>
    </source>
</evidence>
<dbReference type="EMBL" id="CP017675">
    <property type="protein sequence ID" value="APB34233.1"/>
    <property type="molecule type" value="Genomic_DNA"/>
</dbReference>
<organism evidence="2 3">
    <name type="scientific">Gloeomargarita lithophora Alchichica-D10</name>
    <dbReference type="NCBI Taxonomy" id="1188229"/>
    <lineage>
        <taxon>Bacteria</taxon>
        <taxon>Bacillati</taxon>
        <taxon>Cyanobacteriota</taxon>
        <taxon>Cyanophyceae</taxon>
        <taxon>Gloeomargaritales</taxon>
        <taxon>Gloeomargaritaceae</taxon>
        <taxon>Gloeomargarita</taxon>
    </lineage>
</organism>
<name>A0A1J0AE76_9CYAN</name>
<sequence>MTPAEVQTFLEQILQDPQRQERLREATDPDTLVQVVVTLATEAGLSVTAAEVQAALGGDSPPAERAQMTIEQLIQECRTEQTMSLWTEEAGGQVTGLVFAAANPHPLLVRLFRFLVPN</sequence>
<proteinExistence type="predicted"/>
<evidence type="ECO:0000313" key="3">
    <source>
        <dbReference type="Proteomes" id="UP000180235"/>
    </source>
</evidence>
<dbReference type="AlphaFoldDB" id="A0A1J0AE76"/>
<dbReference type="Pfam" id="PF07862">
    <property type="entry name" value="Nif11"/>
    <property type="match status" value="1"/>
</dbReference>
<accession>A0A1J0AE76</accession>
<gene>
    <name evidence="2" type="ORF">GlitD10_1907</name>
</gene>
<keyword evidence="3" id="KW-1185">Reference proteome</keyword>
<evidence type="ECO:0000313" key="2">
    <source>
        <dbReference type="EMBL" id="APB34233.1"/>
    </source>
</evidence>
<dbReference type="InterPro" id="IPR012903">
    <property type="entry name" value="Nif11"/>
</dbReference>
<protein>
    <recommendedName>
        <fullName evidence="1">Nif11 domain-containing protein</fullName>
    </recommendedName>
</protein>